<dbReference type="InterPro" id="IPR006145">
    <property type="entry name" value="PsdUridine_synth_RsuA/RluA"/>
</dbReference>
<sequence>KYYALLCQTPAQKEGKLTDYLIQDKKNNMSRVATKEEEERKDAKKAVLQYRIIENTSFSAFDFINEAERESLCLVDITLITGRHHQIRVQFSHIGCPIWGDAKYNPDWNEKKNIGKIGLCAYELTFFHPITKQQMTVRY</sequence>
<evidence type="ECO:0000259" key="6">
    <source>
        <dbReference type="Pfam" id="PF00849"/>
    </source>
</evidence>
<keyword evidence="3" id="KW-0413">Isomerase</keyword>
<dbReference type="Proteomes" id="UP000824201">
    <property type="component" value="Unassembled WGS sequence"/>
</dbReference>
<dbReference type="GO" id="GO:0006396">
    <property type="term" value="P:RNA processing"/>
    <property type="evidence" value="ECO:0007669"/>
    <property type="project" value="UniProtKB-ARBA"/>
</dbReference>
<evidence type="ECO:0000256" key="3">
    <source>
        <dbReference type="ARBA" id="ARBA00023235"/>
    </source>
</evidence>
<dbReference type="SUPFAM" id="SSF55120">
    <property type="entry name" value="Pseudouridine synthase"/>
    <property type="match status" value="1"/>
</dbReference>
<dbReference type="GO" id="GO:0003723">
    <property type="term" value="F:RNA binding"/>
    <property type="evidence" value="ECO:0007669"/>
    <property type="project" value="InterPro"/>
</dbReference>
<dbReference type="PANTHER" id="PTHR21600:SF83">
    <property type="entry name" value="PSEUDOURIDYLATE SYNTHASE RPUSD4, MITOCHONDRIAL"/>
    <property type="match status" value="1"/>
</dbReference>
<evidence type="ECO:0000313" key="7">
    <source>
        <dbReference type="EMBL" id="HIR89231.1"/>
    </source>
</evidence>
<dbReference type="InterPro" id="IPR050188">
    <property type="entry name" value="RluA_PseudoU_synthase"/>
</dbReference>
<dbReference type="GO" id="GO:0140098">
    <property type="term" value="F:catalytic activity, acting on RNA"/>
    <property type="evidence" value="ECO:0007669"/>
    <property type="project" value="UniProtKB-ARBA"/>
</dbReference>
<dbReference type="GO" id="GO:0009982">
    <property type="term" value="F:pseudouridine synthase activity"/>
    <property type="evidence" value="ECO:0007669"/>
    <property type="project" value="InterPro"/>
</dbReference>
<evidence type="ECO:0000256" key="5">
    <source>
        <dbReference type="ARBA" id="ARBA00033164"/>
    </source>
</evidence>
<dbReference type="EMBL" id="DVHN01000126">
    <property type="protein sequence ID" value="HIR89231.1"/>
    <property type="molecule type" value="Genomic_DNA"/>
</dbReference>
<evidence type="ECO:0000313" key="8">
    <source>
        <dbReference type="Proteomes" id="UP000824201"/>
    </source>
</evidence>
<reference evidence="7" key="1">
    <citation type="submission" date="2020-10" db="EMBL/GenBank/DDBJ databases">
        <authorList>
            <person name="Gilroy R."/>
        </authorList>
    </citation>
    <scope>NUCLEOTIDE SEQUENCE</scope>
    <source>
        <strain evidence="7">ChiW13-3771</strain>
    </source>
</reference>
<evidence type="ECO:0000256" key="4">
    <source>
        <dbReference type="ARBA" id="ARBA00031870"/>
    </source>
</evidence>
<name>A0A9D1EFT4_9FIRM</name>
<protein>
    <recommendedName>
        <fullName evidence="4">RNA pseudouridylate synthase</fullName>
    </recommendedName>
    <alternativeName>
        <fullName evidence="5">RNA-uridine isomerase</fullName>
    </alternativeName>
</protein>
<gene>
    <name evidence="7" type="ORF">IAC96_09795</name>
</gene>
<comment type="caution">
    <text evidence="7">The sequence shown here is derived from an EMBL/GenBank/DDBJ whole genome shotgun (WGS) entry which is preliminary data.</text>
</comment>
<dbReference type="CDD" id="cd02869">
    <property type="entry name" value="PseudoU_synth_RluA_like"/>
    <property type="match status" value="1"/>
</dbReference>
<feature type="non-terminal residue" evidence="7">
    <location>
        <position position="1"/>
    </location>
</feature>
<evidence type="ECO:0000256" key="1">
    <source>
        <dbReference type="ARBA" id="ARBA00000073"/>
    </source>
</evidence>
<comment type="similarity">
    <text evidence="2">Belongs to the pseudouridine synthase RluA family.</text>
</comment>
<dbReference type="Pfam" id="PF00849">
    <property type="entry name" value="PseudoU_synth_2"/>
    <property type="match status" value="1"/>
</dbReference>
<dbReference type="PANTHER" id="PTHR21600">
    <property type="entry name" value="MITOCHONDRIAL RNA PSEUDOURIDINE SYNTHASE"/>
    <property type="match status" value="1"/>
</dbReference>
<evidence type="ECO:0000256" key="2">
    <source>
        <dbReference type="ARBA" id="ARBA00010876"/>
    </source>
</evidence>
<organism evidence="7 8">
    <name type="scientific">Candidatus Fimimorpha faecalis</name>
    <dbReference type="NCBI Taxonomy" id="2840824"/>
    <lineage>
        <taxon>Bacteria</taxon>
        <taxon>Bacillati</taxon>
        <taxon>Bacillota</taxon>
        <taxon>Clostridia</taxon>
        <taxon>Eubacteriales</taxon>
        <taxon>Candidatus Fimimorpha</taxon>
    </lineage>
</organism>
<comment type="catalytic activity">
    <reaction evidence="1">
        <text>a uridine in RNA = a pseudouridine in RNA</text>
        <dbReference type="Rhea" id="RHEA:48348"/>
        <dbReference type="Rhea" id="RHEA-COMP:12068"/>
        <dbReference type="Rhea" id="RHEA-COMP:12069"/>
        <dbReference type="ChEBI" id="CHEBI:65314"/>
        <dbReference type="ChEBI" id="CHEBI:65315"/>
    </reaction>
</comment>
<proteinExistence type="inferred from homology"/>
<dbReference type="Gene3D" id="3.30.2350.10">
    <property type="entry name" value="Pseudouridine synthase"/>
    <property type="match status" value="1"/>
</dbReference>
<dbReference type="GO" id="GO:0001522">
    <property type="term" value="P:pseudouridine synthesis"/>
    <property type="evidence" value="ECO:0007669"/>
    <property type="project" value="InterPro"/>
</dbReference>
<dbReference type="InterPro" id="IPR020103">
    <property type="entry name" value="PsdUridine_synth_cat_dom_sf"/>
</dbReference>
<feature type="domain" description="Pseudouridine synthase RsuA/RluA-like" evidence="6">
    <location>
        <begin position="1"/>
        <end position="93"/>
    </location>
</feature>
<accession>A0A9D1EFT4</accession>
<reference evidence="7" key="2">
    <citation type="journal article" date="2021" name="PeerJ">
        <title>Extensive microbial diversity within the chicken gut microbiome revealed by metagenomics and culture.</title>
        <authorList>
            <person name="Gilroy R."/>
            <person name="Ravi A."/>
            <person name="Getino M."/>
            <person name="Pursley I."/>
            <person name="Horton D.L."/>
            <person name="Alikhan N.F."/>
            <person name="Baker D."/>
            <person name="Gharbi K."/>
            <person name="Hall N."/>
            <person name="Watson M."/>
            <person name="Adriaenssens E.M."/>
            <person name="Foster-Nyarko E."/>
            <person name="Jarju S."/>
            <person name="Secka A."/>
            <person name="Antonio M."/>
            <person name="Oren A."/>
            <person name="Chaudhuri R.R."/>
            <person name="La Ragione R."/>
            <person name="Hildebrand F."/>
            <person name="Pallen M.J."/>
        </authorList>
    </citation>
    <scope>NUCLEOTIDE SEQUENCE</scope>
    <source>
        <strain evidence="7">ChiW13-3771</strain>
    </source>
</reference>
<dbReference type="AlphaFoldDB" id="A0A9D1EFT4"/>